<reference evidence="1" key="2">
    <citation type="journal article" date="2015" name="Fish Shellfish Immunol.">
        <title>Early steps in the European eel (Anguilla anguilla)-Vibrio vulnificus interaction in the gills: Role of the RtxA13 toxin.</title>
        <authorList>
            <person name="Callol A."/>
            <person name="Pajuelo D."/>
            <person name="Ebbesson L."/>
            <person name="Teles M."/>
            <person name="MacKenzie S."/>
            <person name="Amaro C."/>
        </authorList>
    </citation>
    <scope>NUCLEOTIDE SEQUENCE</scope>
</reference>
<accession>A0A0E9U6H0</accession>
<sequence>MPVTTATHPWFLFPTGKSYSKMNEEAGLHVGVYACLRIHVYAVCTCFTRAYACVHACMYVCAGII</sequence>
<name>A0A0E9U6H0_ANGAN</name>
<dbReference type="EMBL" id="GBXM01047146">
    <property type="protein sequence ID" value="JAH61431.1"/>
    <property type="molecule type" value="Transcribed_RNA"/>
</dbReference>
<reference evidence="1" key="1">
    <citation type="submission" date="2014-11" db="EMBL/GenBank/DDBJ databases">
        <authorList>
            <person name="Amaro Gonzalez C."/>
        </authorList>
    </citation>
    <scope>NUCLEOTIDE SEQUENCE</scope>
</reference>
<dbReference type="AlphaFoldDB" id="A0A0E9U6H0"/>
<proteinExistence type="predicted"/>
<protein>
    <submittedName>
        <fullName evidence="1">Uncharacterized protein</fullName>
    </submittedName>
</protein>
<evidence type="ECO:0000313" key="1">
    <source>
        <dbReference type="EMBL" id="JAH61431.1"/>
    </source>
</evidence>
<organism evidence="1">
    <name type="scientific">Anguilla anguilla</name>
    <name type="common">European freshwater eel</name>
    <name type="synonym">Muraena anguilla</name>
    <dbReference type="NCBI Taxonomy" id="7936"/>
    <lineage>
        <taxon>Eukaryota</taxon>
        <taxon>Metazoa</taxon>
        <taxon>Chordata</taxon>
        <taxon>Craniata</taxon>
        <taxon>Vertebrata</taxon>
        <taxon>Euteleostomi</taxon>
        <taxon>Actinopterygii</taxon>
        <taxon>Neopterygii</taxon>
        <taxon>Teleostei</taxon>
        <taxon>Anguilliformes</taxon>
        <taxon>Anguillidae</taxon>
        <taxon>Anguilla</taxon>
    </lineage>
</organism>